<keyword evidence="5" id="KW-0808">Transferase</keyword>
<comment type="catalytic activity">
    <reaction evidence="9">
        <text>a long chain fatty alcohol + a fatty acyl-CoA = a long-chain alcohol wax ester + CoA</text>
        <dbReference type="Rhea" id="RHEA:38443"/>
        <dbReference type="ChEBI" id="CHEBI:17135"/>
        <dbReference type="ChEBI" id="CHEBI:57287"/>
        <dbReference type="ChEBI" id="CHEBI:77636"/>
        <dbReference type="ChEBI" id="CHEBI:235323"/>
        <dbReference type="EC" id="2.3.1.75"/>
    </reaction>
</comment>
<evidence type="ECO:0000256" key="4">
    <source>
        <dbReference type="ARBA" id="ARBA00005189"/>
    </source>
</evidence>
<evidence type="ECO:0000256" key="1">
    <source>
        <dbReference type="ARBA" id="ARBA00004162"/>
    </source>
</evidence>
<feature type="domain" description="O-acyltransferase WSD1 C-terminal" evidence="12">
    <location>
        <begin position="295"/>
        <end position="432"/>
    </location>
</feature>
<sequence>MENIVQEAISAPVSPAGQFLSNSVLSLSVIAVLESEVPIDDSQTVTNEEGEQRWKRVEVRLEDHVAVPVFAAGMSPEFYDKCLDDYLSKIATEHLPQSRPMWEIHIIKYPTSHAAGNVIFKLHHSLGDGFSLMGALLSCLQRADDPSLPLTLPSVQSHTNKDGKNFSLCRTVHKFFSTGYSTVSDFSSSIMKSCLIEDDKTPIRSGHHGVEFLPAGMETMTFSLDHIKQIKSKLGVTLNDVISGTIFLGTRLYMETLSPGSGNANSTSLVLLNTRMFVGYKSIEEMVEPKADSPWGNHFAFLNIPVPKLRDAAGAENPLQFVFKARQIIRRKRMSSFAVYLTAKYLQLVSKFRGAKGASKYIHGTMKNTSMGITNVMGPIEKMALSNHPVKGLYFVVTGAPQSLMIGVISYAGKLRVALLVEKDFIDPRKLSHTLGFLSLGFVLHTAEHSLHILQAIGLGRQRIRDRSRNYVQMELLLDQETSEPVSPSGQFLNNSVLSVSIIAVLELEVPFDDSLAIPLLNDLFLPVNPRFSSIMVTDKDGGKRWKKVEVRIKDHVSVPVFASGMSTQFYDACLDDYLSKMAMEQFPQSQPLWEVHIIKYPTSHAASNMVFKFHHSLGDGISLMGTLLSCLKRADNPSLPLTFPSVQLHANKNGRDLSMFRKVPRFLSSVYYTLSEMCSTIAKGSLFEDDKTPIRSRHSGVEFLPVSITTMTFSLDHIKQIKASLGVTLNDVITGTIFLGVRIYMETVSQGSGNARSTSLVLLNTRVHRGYRSVQEMLKPGAELPWGNHFAFLNIPIPKLRDAEARKNPLQFVLKARKVIKRRRSSFGVYLTAKYLQLVGRFSGPKRASKYIRSTMENTSMGITNVIGPVEQLTVGNSPIKGLYFVVTGSPQSLMAGIVSYAGKLRVALLVEKDFIDPQKLRSHIDKAFGMIFKAACGGGTATDPPAN</sequence>
<dbReference type="OrthoDB" id="619536at2759"/>
<evidence type="ECO:0000256" key="8">
    <source>
        <dbReference type="ARBA" id="ARBA00024360"/>
    </source>
</evidence>
<gene>
    <name evidence="13" type="ORF">POTOM_028893</name>
</gene>
<dbReference type="AlphaFoldDB" id="A0A8X7ZER0"/>
<evidence type="ECO:0000256" key="10">
    <source>
        <dbReference type="ARBA" id="ARBA00048109"/>
    </source>
</evidence>
<dbReference type="GO" id="GO:0019432">
    <property type="term" value="P:triglyceride biosynthetic process"/>
    <property type="evidence" value="ECO:0007669"/>
    <property type="project" value="TreeGrafter"/>
</dbReference>
<organism evidence="13 14">
    <name type="scientific">Populus tomentosa</name>
    <name type="common">Chinese white poplar</name>
    <dbReference type="NCBI Taxonomy" id="118781"/>
    <lineage>
        <taxon>Eukaryota</taxon>
        <taxon>Viridiplantae</taxon>
        <taxon>Streptophyta</taxon>
        <taxon>Embryophyta</taxon>
        <taxon>Tracheophyta</taxon>
        <taxon>Spermatophyta</taxon>
        <taxon>Magnoliopsida</taxon>
        <taxon>eudicotyledons</taxon>
        <taxon>Gunneridae</taxon>
        <taxon>Pentapetalae</taxon>
        <taxon>rosids</taxon>
        <taxon>fabids</taxon>
        <taxon>Malpighiales</taxon>
        <taxon>Salicaceae</taxon>
        <taxon>Saliceae</taxon>
        <taxon>Populus</taxon>
    </lineage>
</organism>
<dbReference type="GO" id="GO:0004144">
    <property type="term" value="F:diacylglycerol O-acyltransferase activity"/>
    <property type="evidence" value="ECO:0007669"/>
    <property type="project" value="UniProtKB-EC"/>
</dbReference>
<dbReference type="GO" id="GO:0005886">
    <property type="term" value="C:plasma membrane"/>
    <property type="evidence" value="ECO:0007669"/>
    <property type="project" value="UniProtKB-SubCell"/>
</dbReference>
<feature type="domain" description="O-acyltransferase WSD1 C-terminal" evidence="12">
    <location>
        <begin position="787"/>
        <end position="933"/>
    </location>
</feature>
<keyword evidence="6" id="KW-0256">Endoplasmic reticulum</keyword>
<dbReference type="InterPro" id="IPR009721">
    <property type="entry name" value="O-acyltransferase_WSD1_C"/>
</dbReference>
<accession>A0A8X7ZER0</accession>
<keyword evidence="7" id="KW-0012">Acyltransferase</keyword>
<evidence type="ECO:0000259" key="12">
    <source>
        <dbReference type="Pfam" id="PF06974"/>
    </source>
</evidence>
<keyword evidence="14" id="KW-1185">Reference proteome</keyword>
<evidence type="ECO:0000313" key="14">
    <source>
        <dbReference type="Proteomes" id="UP000886885"/>
    </source>
</evidence>
<evidence type="ECO:0000313" key="13">
    <source>
        <dbReference type="EMBL" id="KAG6767681.1"/>
    </source>
</evidence>
<evidence type="ECO:0008006" key="15">
    <source>
        <dbReference type="Google" id="ProtNLM"/>
    </source>
</evidence>
<evidence type="ECO:0000256" key="5">
    <source>
        <dbReference type="ARBA" id="ARBA00022679"/>
    </source>
</evidence>
<evidence type="ECO:0000256" key="6">
    <source>
        <dbReference type="ARBA" id="ARBA00022824"/>
    </source>
</evidence>
<proteinExistence type="inferred from homology"/>
<dbReference type="GO" id="GO:0047196">
    <property type="term" value="F:long-chain-alcohol O-fatty-acyltransferase activity"/>
    <property type="evidence" value="ECO:0007669"/>
    <property type="project" value="UniProtKB-EC"/>
</dbReference>
<dbReference type="InterPro" id="IPR045034">
    <property type="entry name" value="O-acyltransferase_WSD1-like"/>
</dbReference>
<dbReference type="Pfam" id="PF06974">
    <property type="entry name" value="WS_DGAT_C"/>
    <property type="match status" value="2"/>
</dbReference>
<evidence type="ECO:0000256" key="9">
    <source>
        <dbReference type="ARBA" id="ARBA00047604"/>
    </source>
</evidence>
<dbReference type="PANTHER" id="PTHR31650">
    <property type="entry name" value="O-ACYLTRANSFERASE (WSD1-LIKE) FAMILY PROTEIN"/>
    <property type="match status" value="1"/>
</dbReference>
<dbReference type="EMBL" id="JAAWWB010000014">
    <property type="protein sequence ID" value="KAG6767681.1"/>
    <property type="molecule type" value="Genomic_DNA"/>
</dbReference>
<protein>
    <recommendedName>
        <fullName evidence="15">Diacylglycerol O-acyltransferase</fullName>
    </recommendedName>
</protein>
<feature type="domain" description="O-acyltransferase WSD1-like N-terminal" evidence="11">
    <location>
        <begin position="51"/>
        <end position="242"/>
    </location>
</feature>
<dbReference type="GO" id="GO:0005789">
    <property type="term" value="C:endoplasmic reticulum membrane"/>
    <property type="evidence" value="ECO:0007669"/>
    <property type="project" value="UniProtKB-SubCell"/>
</dbReference>
<comment type="caution">
    <text evidence="13">The sequence shown here is derived from an EMBL/GenBank/DDBJ whole genome shotgun (WGS) entry which is preliminary data.</text>
</comment>
<comment type="pathway">
    <text evidence="4">Lipid metabolism.</text>
</comment>
<evidence type="ECO:0000256" key="7">
    <source>
        <dbReference type="ARBA" id="ARBA00023315"/>
    </source>
</evidence>
<dbReference type="PANTHER" id="PTHR31650:SF62">
    <property type="entry name" value="O-ACYLTRANSFERASE WSD1 C-TERMINAL DOMAIN-CONTAINING PROTEIN"/>
    <property type="match status" value="1"/>
</dbReference>
<evidence type="ECO:0000259" key="11">
    <source>
        <dbReference type="Pfam" id="PF03007"/>
    </source>
</evidence>
<name>A0A8X7ZER0_POPTO</name>
<evidence type="ECO:0000256" key="2">
    <source>
        <dbReference type="ARBA" id="ARBA00004586"/>
    </source>
</evidence>
<evidence type="ECO:0000256" key="3">
    <source>
        <dbReference type="ARBA" id="ARBA00004771"/>
    </source>
</evidence>
<reference evidence="13" key="1">
    <citation type="journal article" date="2020" name="bioRxiv">
        <title>Hybrid origin of Populus tomentosa Carr. identified through genome sequencing and phylogenomic analysis.</title>
        <authorList>
            <person name="An X."/>
            <person name="Gao K."/>
            <person name="Chen Z."/>
            <person name="Li J."/>
            <person name="Yang X."/>
            <person name="Yang X."/>
            <person name="Zhou J."/>
            <person name="Guo T."/>
            <person name="Zhao T."/>
            <person name="Huang S."/>
            <person name="Miao D."/>
            <person name="Khan W.U."/>
            <person name="Rao P."/>
            <person name="Ye M."/>
            <person name="Lei B."/>
            <person name="Liao W."/>
            <person name="Wang J."/>
            <person name="Ji L."/>
            <person name="Li Y."/>
            <person name="Guo B."/>
            <person name="Mustafa N.S."/>
            <person name="Li S."/>
            <person name="Yun Q."/>
            <person name="Keller S.R."/>
            <person name="Mao J."/>
            <person name="Zhang R."/>
            <person name="Strauss S.H."/>
        </authorList>
    </citation>
    <scope>NUCLEOTIDE SEQUENCE</scope>
    <source>
        <strain evidence="13">GM15</strain>
        <tissue evidence="13">Leaf</tissue>
    </source>
</reference>
<dbReference type="Pfam" id="PF03007">
    <property type="entry name" value="WS_DGAT_cat"/>
    <property type="match status" value="2"/>
</dbReference>
<dbReference type="Proteomes" id="UP000886885">
    <property type="component" value="Chromosome 7D"/>
</dbReference>
<feature type="domain" description="O-acyltransferase WSD1-like N-terminal" evidence="11">
    <location>
        <begin position="546"/>
        <end position="734"/>
    </location>
</feature>
<comment type="catalytic activity">
    <reaction evidence="10">
        <text>an acyl-CoA + a 1,2-diacyl-sn-glycerol = a triacyl-sn-glycerol + CoA</text>
        <dbReference type="Rhea" id="RHEA:10868"/>
        <dbReference type="ChEBI" id="CHEBI:17815"/>
        <dbReference type="ChEBI" id="CHEBI:57287"/>
        <dbReference type="ChEBI" id="CHEBI:58342"/>
        <dbReference type="ChEBI" id="CHEBI:64615"/>
        <dbReference type="EC" id="2.3.1.20"/>
    </reaction>
</comment>
<comment type="subcellular location">
    <subcellularLocation>
        <location evidence="1">Cell membrane</location>
        <topology evidence="1">Single-pass membrane protein</topology>
    </subcellularLocation>
    <subcellularLocation>
        <location evidence="2">Endoplasmic reticulum membrane</location>
    </subcellularLocation>
</comment>
<comment type="pathway">
    <text evidence="3">Glycerolipid metabolism; triacylglycerol biosynthesis.</text>
</comment>
<comment type="similarity">
    <text evidence="8">In the N-terminal section; belongs to the long-chain O-acyltransferase family.</text>
</comment>
<dbReference type="InterPro" id="IPR004255">
    <property type="entry name" value="O-acyltransferase_WSD1_N"/>
</dbReference>